<dbReference type="AlphaFoldDB" id="A0A8D9AII9"/>
<organism evidence="1">
    <name type="scientific">Cacopsylla melanoneura</name>
    <dbReference type="NCBI Taxonomy" id="428564"/>
    <lineage>
        <taxon>Eukaryota</taxon>
        <taxon>Metazoa</taxon>
        <taxon>Ecdysozoa</taxon>
        <taxon>Arthropoda</taxon>
        <taxon>Hexapoda</taxon>
        <taxon>Insecta</taxon>
        <taxon>Pterygota</taxon>
        <taxon>Neoptera</taxon>
        <taxon>Paraneoptera</taxon>
        <taxon>Hemiptera</taxon>
        <taxon>Sternorrhyncha</taxon>
        <taxon>Psylloidea</taxon>
        <taxon>Psyllidae</taxon>
        <taxon>Psyllinae</taxon>
        <taxon>Cacopsylla</taxon>
    </lineage>
</organism>
<dbReference type="EMBL" id="HBUF01569324">
    <property type="protein sequence ID" value="CAG6765841.1"/>
    <property type="molecule type" value="Transcribed_RNA"/>
</dbReference>
<sequence length="143" mass="16729">MSGAEEIVVPWIRYMIPGDDFKQFTLGKIIASFFIVFRIHQLRFVRVVFLRSNPIFQPPVELFFSVRTLTKWIIINARNMCEVVCVLVQNVLQRLVQMFAHLSRIFAGEGATSQAWYCNQSKHSIFLNCFICVVEKRCQSSRY</sequence>
<reference evidence="1" key="1">
    <citation type="submission" date="2021-05" db="EMBL/GenBank/DDBJ databases">
        <authorList>
            <person name="Alioto T."/>
            <person name="Alioto T."/>
            <person name="Gomez Garrido J."/>
        </authorList>
    </citation>
    <scope>NUCLEOTIDE SEQUENCE</scope>
</reference>
<name>A0A8D9AII9_9HEMI</name>
<protein>
    <submittedName>
        <fullName evidence="1">Uncharacterized protein</fullName>
    </submittedName>
</protein>
<accession>A0A8D9AII9</accession>
<proteinExistence type="predicted"/>
<evidence type="ECO:0000313" key="1">
    <source>
        <dbReference type="EMBL" id="CAG6765841.1"/>
    </source>
</evidence>
<dbReference type="EMBL" id="HBUF01569325">
    <property type="protein sequence ID" value="CAG6765842.1"/>
    <property type="molecule type" value="Transcribed_RNA"/>
</dbReference>